<dbReference type="Proteomes" id="UP000248349">
    <property type="component" value="Unassembled WGS sequence"/>
</dbReference>
<keyword evidence="2" id="KW-1185">Reference proteome</keyword>
<dbReference type="EMBL" id="KZ821261">
    <property type="protein sequence ID" value="PYH41651.1"/>
    <property type="molecule type" value="Genomic_DNA"/>
</dbReference>
<proteinExistence type="predicted"/>
<name>A0A318Z2X3_9EURO</name>
<dbReference type="AlphaFoldDB" id="A0A318Z2X3"/>
<feature type="non-terminal residue" evidence="1">
    <location>
        <position position="86"/>
    </location>
</feature>
<reference evidence="1 2" key="1">
    <citation type="submission" date="2016-12" db="EMBL/GenBank/DDBJ databases">
        <title>The genomes of Aspergillus section Nigri reveals drivers in fungal speciation.</title>
        <authorList>
            <consortium name="DOE Joint Genome Institute"/>
            <person name="Vesth T.C."/>
            <person name="Nybo J."/>
            <person name="Theobald S."/>
            <person name="Brandl J."/>
            <person name="Frisvad J.C."/>
            <person name="Nielsen K.F."/>
            <person name="Lyhne E.K."/>
            <person name="Kogle M.E."/>
            <person name="Kuo A."/>
            <person name="Riley R."/>
            <person name="Clum A."/>
            <person name="Nolan M."/>
            <person name="Lipzen A."/>
            <person name="Salamov A."/>
            <person name="Henrissat B."/>
            <person name="Wiebenga A."/>
            <person name="De Vries R.P."/>
            <person name="Grigoriev I.V."/>
            <person name="Mortensen U.H."/>
            <person name="Andersen M.R."/>
            <person name="Baker S.E."/>
        </authorList>
    </citation>
    <scope>NUCLEOTIDE SEQUENCE [LARGE SCALE GENOMIC DNA]</scope>
    <source>
        <strain evidence="1 2">JOP 1030-1</strain>
    </source>
</reference>
<sequence length="86" mass="9575">MGRRCILQRTNYAEHGEYTLDGSPLCPWEASFHRVKALGKSLNTTHGSVCHGIGVGKKITPRNCSTWIIESADQLVDDGMFRREVA</sequence>
<dbReference type="RefSeq" id="XP_025427633.1">
    <property type="nucleotide sequence ID" value="XM_025578777.1"/>
</dbReference>
<dbReference type="OrthoDB" id="2999773at2759"/>
<organism evidence="1 2">
    <name type="scientific">Aspergillus saccharolyticus JOP 1030-1</name>
    <dbReference type="NCBI Taxonomy" id="1450539"/>
    <lineage>
        <taxon>Eukaryota</taxon>
        <taxon>Fungi</taxon>
        <taxon>Dikarya</taxon>
        <taxon>Ascomycota</taxon>
        <taxon>Pezizomycotina</taxon>
        <taxon>Eurotiomycetes</taxon>
        <taxon>Eurotiomycetidae</taxon>
        <taxon>Eurotiales</taxon>
        <taxon>Aspergillaceae</taxon>
        <taxon>Aspergillus</taxon>
        <taxon>Aspergillus subgen. Circumdati</taxon>
    </lineage>
</organism>
<accession>A0A318Z2X3</accession>
<gene>
    <name evidence="1" type="ORF">BP01DRAFT_406715</name>
</gene>
<dbReference type="STRING" id="1450539.A0A318Z2X3"/>
<evidence type="ECO:0000313" key="2">
    <source>
        <dbReference type="Proteomes" id="UP000248349"/>
    </source>
</evidence>
<dbReference type="GeneID" id="37080006"/>
<protein>
    <submittedName>
        <fullName evidence="1">Uncharacterized protein</fullName>
    </submittedName>
</protein>
<evidence type="ECO:0000313" key="1">
    <source>
        <dbReference type="EMBL" id="PYH41651.1"/>
    </source>
</evidence>